<feature type="region of interest" description="Disordered" evidence="4">
    <location>
        <begin position="1"/>
        <end position="21"/>
    </location>
</feature>
<evidence type="ECO:0000313" key="5">
    <source>
        <dbReference type="EMBL" id="AKF26160.1"/>
    </source>
</evidence>
<dbReference type="GO" id="GO:0005737">
    <property type="term" value="C:cytoplasm"/>
    <property type="evidence" value="ECO:0007669"/>
    <property type="project" value="UniProtKB-SubCell"/>
</dbReference>
<evidence type="ECO:0000256" key="3">
    <source>
        <dbReference type="HAMAP-Rule" id="MF_01384"/>
    </source>
</evidence>
<comment type="function">
    <text evidence="3">Required for maturation of urease via the functional incorporation of the urease nickel metallocenter.</text>
</comment>
<dbReference type="PANTHER" id="PTHR33643">
    <property type="entry name" value="UREASE ACCESSORY PROTEIN D"/>
    <property type="match status" value="1"/>
</dbReference>
<protein>
    <recommendedName>
        <fullName evidence="3">Urease accessory protein UreD</fullName>
    </recommendedName>
</protein>
<organism evidence="5 6">
    <name type="scientific">[Brevibacterium] flavum</name>
    <dbReference type="NCBI Taxonomy" id="92706"/>
    <lineage>
        <taxon>Bacteria</taxon>
        <taxon>Bacillati</taxon>
        <taxon>Actinomycetota</taxon>
        <taxon>Actinomycetes</taxon>
        <taxon>Mycobacteriales</taxon>
        <taxon>Corynebacteriaceae</taxon>
        <taxon>Corynebacterium</taxon>
    </lineage>
</organism>
<dbReference type="Pfam" id="PF01774">
    <property type="entry name" value="UreD"/>
    <property type="match status" value="1"/>
</dbReference>
<sequence>MTQTQPVGTLRLTIDDQGPQGQSRAVEQFHQGALRVIRPHYLDDSGQVSYTIIAIGGGYLGGEVYEQQFTVKDNAKALITTQSATKIYRTPQGPVTQYTEINVGENAVLEYLADQTIAYRESTYHQFTKVALHPTSTFVMSEQITPGWHPDGKHFAYDEMRLHTEITDSTTGRLVLLDNLLLRPDSREGSFGWTEQYTHSGQMIVMGEGVDKQLVAELNEQLAAHPDVYGAVNFLSAPGTELRGFIARTLSNRTEELVNLHEHIASLLRGRWRGQEPVNLRKY</sequence>
<keyword evidence="3" id="KW-0996">Nickel insertion</keyword>
<dbReference type="Proteomes" id="UP000034037">
    <property type="component" value="Chromosome"/>
</dbReference>
<dbReference type="RefSeq" id="WP_003859929.1">
    <property type="nucleotide sequence ID" value="NZ_CP011309.1"/>
</dbReference>
<proteinExistence type="inferred from homology"/>
<dbReference type="GO" id="GO:0016151">
    <property type="term" value="F:nickel cation binding"/>
    <property type="evidence" value="ECO:0007669"/>
    <property type="project" value="UniProtKB-UniRule"/>
</dbReference>
<evidence type="ECO:0000313" key="6">
    <source>
        <dbReference type="Proteomes" id="UP000034037"/>
    </source>
</evidence>
<dbReference type="PATRIC" id="fig|92706.3.peg.117"/>
<dbReference type="PANTHER" id="PTHR33643:SF1">
    <property type="entry name" value="UREASE ACCESSORY PROTEIN D"/>
    <property type="match status" value="1"/>
</dbReference>
<dbReference type="HOGENOM" id="CLU_056339_5_0_11"/>
<comment type="similarity">
    <text evidence="1 3">Belongs to the UreD family.</text>
</comment>
<accession>A0A0F6Z437</accession>
<evidence type="ECO:0000256" key="2">
    <source>
        <dbReference type="ARBA" id="ARBA00023186"/>
    </source>
</evidence>
<name>A0A0F6Z437_9CORY</name>
<keyword evidence="6" id="KW-1185">Reference proteome</keyword>
<comment type="subcellular location">
    <subcellularLocation>
        <location evidence="3">Cytoplasm</location>
    </subcellularLocation>
</comment>
<dbReference type="EMBL" id="CP011309">
    <property type="protein sequence ID" value="AKF26160.1"/>
    <property type="molecule type" value="Genomic_DNA"/>
</dbReference>
<dbReference type="AlphaFoldDB" id="A0A0F6Z437"/>
<keyword evidence="3" id="KW-0963">Cytoplasm</keyword>
<comment type="subunit">
    <text evidence="3">UreD, UreF and UreG form a complex that acts as a GTP-hydrolysis-dependent molecular chaperone, activating the urease apoprotein by helping to assemble the nickel containing metallocenter of UreC. The UreE protein probably delivers the nickel.</text>
</comment>
<keyword evidence="2 3" id="KW-0143">Chaperone</keyword>
<dbReference type="InterPro" id="IPR002669">
    <property type="entry name" value="UreD"/>
</dbReference>
<reference evidence="5 6" key="1">
    <citation type="submission" date="2015-04" db="EMBL/GenBank/DDBJ databases">
        <title>Complete Genome Sequence of Brevibacterium flavum ATCC 15168.</title>
        <authorList>
            <person name="Ahn J."/>
            <person name="Park G."/>
            <person name="Jeon W."/>
            <person name="Jang Y."/>
            <person name="Jang M."/>
            <person name="Lee H."/>
            <person name="Lee H."/>
        </authorList>
    </citation>
    <scope>NUCLEOTIDE SEQUENCE [LARGE SCALE GENOMIC DNA]</scope>
    <source>
        <strain evidence="5 6">ATCC 15168</strain>
    </source>
</reference>
<gene>
    <name evidence="3" type="primary">ureD</name>
    <name evidence="5" type="ORF">YH66_00595</name>
</gene>
<evidence type="ECO:0000256" key="1">
    <source>
        <dbReference type="ARBA" id="ARBA00007177"/>
    </source>
</evidence>
<evidence type="ECO:0000256" key="4">
    <source>
        <dbReference type="SAM" id="MobiDB-lite"/>
    </source>
</evidence>
<dbReference type="HAMAP" id="MF_01384">
    <property type="entry name" value="UreD"/>
    <property type="match status" value="1"/>
</dbReference>